<dbReference type="EMBL" id="KB007974">
    <property type="protein sequence ID" value="ELR17466.1"/>
    <property type="molecule type" value="Genomic_DNA"/>
</dbReference>
<sequence>MEQPTRTYSNTRHGAGADGTFNAESWLCAFSKASATRNGGALRALRVDIIEDTVRCCEQLSYRLLTGEQIPITTAQALQEQVKACELHTLRELSVKQRRFPETHYEVVEGDCLEAAIDLKLNRGLNPAVLNMASHRRPGGGYKHGAGAQEENLFRRSNYYQSLEDPKKIDAGRRWGYPLRDFSGVYSPSVRVFRAAESKGYEFLPEPVALDFIAVAAYSHPQLVTAKINGKPTLRLAPEVVVKTKDKIRVILNIAAEHGHDSLVLSAFGCGAFCNPPDHMAELFREVLEEYRGCFKHICFAIFNDHNSRKEHNPLGNVLPFKRVFGVSTPADEEAAVRVAATRPGGGDDDDEAEEAQEGRLPQRRGGPRDIAGRGRGGGGQSERGGPRGGAGRGGRNARVSPGGRGKS</sequence>
<dbReference type="OrthoDB" id="9985428at2759"/>
<dbReference type="InterPro" id="IPR012664">
    <property type="entry name" value="CHP02452"/>
</dbReference>
<dbReference type="Pfam" id="PF10021">
    <property type="entry name" value="PARG_cat_microb"/>
    <property type="match status" value="1"/>
</dbReference>
<proteinExistence type="predicted"/>
<dbReference type="Gene3D" id="3.40.220.10">
    <property type="entry name" value="Leucine Aminopeptidase, subunit E, domain 1"/>
    <property type="match status" value="1"/>
</dbReference>
<evidence type="ECO:0000256" key="1">
    <source>
        <dbReference type="SAM" id="MobiDB-lite"/>
    </source>
</evidence>
<reference evidence="3 4" key="1">
    <citation type="journal article" date="2013" name="Genome Biol.">
        <title>Genome of Acanthamoeba castellanii highlights extensive lateral gene transfer and early evolution of tyrosine kinase signaling.</title>
        <authorList>
            <person name="Clarke M."/>
            <person name="Lohan A.J."/>
            <person name="Liu B."/>
            <person name="Lagkouvardos I."/>
            <person name="Roy S."/>
            <person name="Zafar N."/>
            <person name="Bertelli C."/>
            <person name="Schilde C."/>
            <person name="Kianianmomeni A."/>
            <person name="Burglin T.R."/>
            <person name="Frech C."/>
            <person name="Turcotte B."/>
            <person name="Kopec K.O."/>
            <person name="Synnott J.M."/>
            <person name="Choo C."/>
            <person name="Paponov I."/>
            <person name="Finkler A."/>
            <person name="Soon Heng Tan C."/>
            <person name="Hutchins A.P."/>
            <person name="Weinmeier T."/>
            <person name="Rattei T."/>
            <person name="Chu J.S."/>
            <person name="Gimenez G."/>
            <person name="Irimia M."/>
            <person name="Rigden D.J."/>
            <person name="Fitzpatrick D.A."/>
            <person name="Lorenzo-Morales J."/>
            <person name="Bateman A."/>
            <person name="Chiu C.H."/>
            <person name="Tang P."/>
            <person name="Hegemann P."/>
            <person name="Fromm H."/>
            <person name="Raoult D."/>
            <person name="Greub G."/>
            <person name="Miranda-Saavedra D."/>
            <person name="Chen N."/>
            <person name="Nash P."/>
            <person name="Ginger M.L."/>
            <person name="Horn M."/>
            <person name="Schaap P."/>
            <person name="Caler L."/>
            <person name="Loftus B."/>
        </authorList>
    </citation>
    <scope>NUCLEOTIDE SEQUENCE [LARGE SCALE GENOMIC DNA]</scope>
    <source>
        <strain evidence="3 4">Neff</strain>
    </source>
</reference>
<feature type="compositionally biased region" description="Gly residues" evidence="1">
    <location>
        <begin position="374"/>
        <end position="395"/>
    </location>
</feature>
<organism evidence="3 4">
    <name type="scientific">Acanthamoeba castellanii (strain ATCC 30010 / Neff)</name>
    <dbReference type="NCBI Taxonomy" id="1257118"/>
    <lineage>
        <taxon>Eukaryota</taxon>
        <taxon>Amoebozoa</taxon>
        <taxon>Discosea</taxon>
        <taxon>Longamoebia</taxon>
        <taxon>Centramoebida</taxon>
        <taxon>Acanthamoebidae</taxon>
        <taxon>Acanthamoeba</taxon>
    </lineage>
</organism>
<accession>L8GZD2</accession>
<dbReference type="STRING" id="1257118.L8GZD2"/>
<protein>
    <recommendedName>
        <fullName evidence="2">Microbial-type PARG catalytic domain-containing protein</fullName>
    </recommendedName>
</protein>
<dbReference type="InterPro" id="IPR043472">
    <property type="entry name" value="Macro_dom-like"/>
</dbReference>
<dbReference type="InterPro" id="IPR019261">
    <property type="entry name" value="PARG_cat_microbial"/>
</dbReference>
<gene>
    <name evidence="3" type="ORF">ACA1_062080</name>
</gene>
<keyword evidence="4" id="KW-1185">Reference proteome</keyword>
<dbReference type="KEGG" id="acan:ACA1_062080"/>
<feature type="compositionally biased region" description="Acidic residues" evidence="1">
    <location>
        <begin position="347"/>
        <end position="356"/>
    </location>
</feature>
<dbReference type="Proteomes" id="UP000011083">
    <property type="component" value="Unassembled WGS sequence"/>
</dbReference>
<dbReference type="OMA" id="FHETIVL"/>
<dbReference type="RefSeq" id="XP_004339479.1">
    <property type="nucleotide sequence ID" value="XM_004339431.1"/>
</dbReference>
<name>L8GZD2_ACACF</name>
<evidence type="ECO:0000313" key="4">
    <source>
        <dbReference type="Proteomes" id="UP000011083"/>
    </source>
</evidence>
<dbReference type="PANTHER" id="PTHR35596:SF1">
    <property type="entry name" value="MICROBIAL-TYPE PARG CATALYTIC DOMAIN-CONTAINING PROTEIN"/>
    <property type="match status" value="1"/>
</dbReference>
<evidence type="ECO:0000259" key="2">
    <source>
        <dbReference type="Pfam" id="PF10021"/>
    </source>
</evidence>
<feature type="region of interest" description="Disordered" evidence="1">
    <location>
        <begin position="342"/>
        <end position="408"/>
    </location>
</feature>
<dbReference type="AlphaFoldDB" id="L8GZD2"/>
<dbReference type="GeneID" id="14918129"/>
<feature type="domain" description="Microbial-type PARG catalytic" evidence="2">
    <location>
        <begin position="51"/>
        <end position="194"/>
    </location>
</feature>
<dbReference type="VEuPathDB" id="AmoebaDB:ACA1_062080"/>
<evidence type="ECO:0000313" key="3">
    <source>
        <dbReference type="EMBL" id="ELR17466.1"/>
    </source>
</evidence>
<dbReference type="SUPFAM" id="SSF52949">
    <property type="entry name" value="Macro domain-like"/>
    <property type="match status" value="1"/>
</dbReference>
<dbReference type="PANTHER" id="PTHR35596">
    <property type="entry name" value="DUF2263 DOMAIN-CONTAINING PROTEIN"/>
    <property type="match status" value="1"/>
</dbReference>
<dbReference type="NCBIfam" id="TIGR02452">
    <property type="entry name" value="TIGR02452 family protein"/>
    <property type="match status" value="1"/>
</dbReference>